<dbReference type="AlphaFoldDB" id="A0A9E7MW62"/>
<keyword evidence="2" id="KW-1185">Reference proteome</keyword>
<protein>
    <recommendedName>
        <fullName evidence="3">Flavodoxin</fullName>
    </recommendedName>
</protein>
<dbReference type="RefSeq" id="WP_253303962.1">
    <property type="nucleotide sequence ID" value="NZ_CP099582.1"/>
</dbReference>
<sequence>MNALIAYVSIHHRNTERIARTMAKTLEVDLAKPWEIEQEKLAGYDLIGFGSPLRHLQAH</sequence>
<dbReference type="Gene3D" id="3.40.50.360">
    <property type="match status" value="1"/>
</dbReference>
<evidence type="ECO:0008006" key="3">
    <source>
        <dbReference type="Google" id="ProtNLM"/>
    </source>
</evidence>
<reference evidence="1" key="2">
    <citation type="submission" date="2022-06" db="EMBL/GenBank/DDBJ databases">
        <authorList>
            <person name="Park Y.-J."/>
        </authorList>
    </citation>
    <scope>NUCLEOTIDE SEQUENCE</scope>
    <source>
        <strain evidence="1">TY</strain>
    </source>
</reference>
<dbReference type="EMBL" id="CP099582">
    <property type="protein sequence ID" value="USS40005.1"/>
    <property type="molecule type" value="Genomic_DNA"/>
</dbReference>
<proteinExistence type="predicted"/>
<dbReference type="InterPro" id="IPR029039">
    <property type="entry name" value="Flavoprotein-like_sf"/>
</dbReference>
<dbReference type="SUPFAM" id="SSF52218">
    <property type="entry name" value="Flavoproteins"/>
    <property type="match status" value="1"/>
</dbReference>
<dbReference type="Proteomes" id="UP001055732">
    <property type="component" value="Chromosome"/>
</dbReference>
<evidence type="ECO:0000313" key="1">
    <source>
        <dbReference type="EMBL" id="USS40005.1"/>
    </source>
</evidence>
<evidence type="ECO:0000313" key="2">
    <source>
        <dbReference type="Proteomes" id="UP001055732"/>
    </source>
</evidence>
<reference evidence="1" key="1">
    <citation type="journal article" date="1998" name="Int. J. Syst. Bacteriol. 48 Pt">
        <title>Thermococcus guaymasensis sp. nov. and Thermococcus aggregans sp. nov., two novel thermophilic archaea isolated from the Guaymas Basin hydrothermal vent site.</title>
        <authorList>
            <person name="Canganella F."/>
            <person name="Jones W.J."/>
            <person name="Gambacorta A."/>
            <person name="Antranikian G."/>
        </authorList>
    </citation>
    <scope>NUCLEOTIDE SEQUENCE</scope>
    <source>
        <strain evidence="1">TY</strain>
    </source>
</reference>
<gene>
    <name evidence="1" type="ORF">NF865_06545</name>
</gene>
<organism evidence="1 2">
    <name type="scientific">Thermococcus aggregans</name>
    <dbReference type="NCBI Taxonomy" id="110163"/>
    <lineage>
        <taxon>Archaea</taxon>
        <taxon>Methanobacteriati</taxon>
        <taxon>Methanobacteriota</taxon>
        <taxon>Thermococci</taxon>
        <taxon>Thermococcales</taxon>
        <taxon>Thermococcaceae</taxon>
        <taxon>Thermococcus</taxon>
    </lineage>
</organism>
<accession>A0A9E7MW62</accession>
<name>A0A9E7MW62_THEAG</name>
<dbReference type="KEGG" id="tagg:NF865_06545"/>